<evidence type="ECO:0000313" key="2">
    <source>
        <dbReference type="WBParaSite" id="nRc.2.0.1.t32615-RA"/>
    </source>
</evidence>
<name>A0A915K441_ROMCU</name>
<reference evidence="2" key="1">
    <citation type="submission" date="2022-11" db="UniProtKB">
        <authorList>
            <consortium name="WormBaseParasite"/>
        </authorList>
    </citation>
    <scope>IDENTIFICATION</scope>
</reference>
<sequence length="90" mass="10450">MCVINSSQMTFKGDCRPVATMKCSRFFPMMAGFPSPESNQTNTGMMFSAKTVQNMFFREQILFPKFYLSIRMTAKPFEKFFSAIQQMRKS</sequence>
<keyword evidence="1" id="KW-1185">Reference proteome</keyword>
<dbReference type="WBParaSite" id="nRc.2.0.1.t32615-RA">
    <property type="protein sequence ID" value="nRc.2.0.1.t32615-RA"/>
    <property type="gene ID" value="nRc.2.0.1.g32615"/>
</dbReference>
<organism evidence="1 2">
    <name type="scientific">Romanomermis culicivorax</name>
    <name type="common">Nematode worm</name>
    <dbReference type="NCBI Taxonomy" id="13658"/>
    <lineage>
        <taxon>Eukaryota</taxon>
        <taxon>Metazoa</taxon>
        <taxon>Ecdysozoa</taxon>
        <taxon>Nematoda</taxon>
        <taxon>Enoplea</taxon>
        <taxon>Dorylaimia</taxon>
        <taxon>Mermithida</taxon>
        <taxon>Mermithoidea</taxon>
        <taxon>Mermithidae</taxon>
        <taxon>Romanomermis</taxon>
    </lineage>
</organism>
<dbReference type="AlphaFoldDB" id="A0A915K441"/>
<proteinExistence type="predicted"/>
<protein>
    <submittedName>
        <fullName evidence="2">Uncharacterized protein</fullName>
    </submittedName>
</protein>
<accession>A0A915K441</accession>
<dbReference type="Proteomes" id="UP000887565">
    <property type="component" value="Unplaced"/>
</dbReference>
<evidence type="ECO:0000313" key="1">
    <source>
        <dbReference type="Proteomes" id="UP000887565"/>
    </source>
</evidence>